<reference evidence="1 2" key="1">
    <citation type="submission" date="2016-04" db="EMBL/GenBank/DDBJ databases">
        <title>A degradative enzymes factory behind the ericoid mycorrhizal symbiosis.</title>
        <authorList>
            <consortium name="DOE Joint Genome Institute"/>
            <person name="Martino E."/>
            <person name="Morin E."/>
            <person name="Grelet G."/>
            <person name="Kuo A."/>
            <person name="Kohler A."/>
            <person name="Daghino S."/>
            <person name="Barry K."/>
            <person name="Choi C."/>
            <person name="Cichocki N."/>
            <person name="Clum A."/>
            <person name="Copeland A."/>
            <person name="Hainaut M."/>
            <person name="Haridas S."/>
            <person name="Labutti K."/>
            <person name="Lindquist E."/>
            <person name="Lipzen A."/>
            <person name="Khouja H.-R."/>
            <person name="Murat C."/>
            <person name="Ohm R."/>
            <person name="Olson A."/>
            <person name="Spatafora J."/>
            <person name="Veneault-Fourrey C."/>
            <person name="Henrissat B."/>
            <person name="Grigoriev I."/>
            <person name="Martin F."/>
            <person name="Perotto S."/>
        </authorList>
    </citation>
    <scope>NUCLEOTIDE SEQUENCE [LARGE SCALE GENOMIC DNA]</scope>
    <source>
        <strain evidence="1 2">F</strain>
    </source>
</reference>
<evidence type="ECO:0000313" key="1">
    <source>
        <dbReference type="EMBL" id="PMD45797.1"/>
    </source>
</evidence>
<dbReference type="Proteomes" id="UP000235786">
    <property type="component" value="Unassembled WGS sequence"/>
</dbReference>
<organism evidence="1 2">
    <name type="scientific">Hyaloscypha variabilis (strain UAMH 11265 / GT02V1 / F)</name>
    <name type="common">Meliniomyces variabilis</name>
    <dbReference type="NCBI Taxonomy" id="1149755"/>
    <lineage>
        <taxon>Eukaryota</taxon>
        <taxon>Fungi</taxon>
        <taxon>Dikarya</taxon>
        <taxon>Ascomycota</taxon>
        <taxon>Pezizomycotina</taxon>
        <taxon>Leotiomycetes</taxon>
        <taxon>Helotiales</taxon>
        <taxon>Hyaloscyphaceae</taxon>
        <taxon>Hyaloscypha</taxon>
        <taxon>Hyaloscypha variabilis</taxon>
    </lineage>
</organism>
<proteinExistence type="predicted"/>
<dbReference type="OrthoDB" id="3200163at2759"/>
<sequence length="789" mass="89022">MAEPFGLGASAIAFIGLAGQILQGCQYVRDLIDNIRDAPDNLRHYHTEIASFRSAVLGFQEVLQAIKPFARIENSAEQALLALQPGGTAIDDLKAFLQNFERSRGKELWRSIKLARKRSKLAKYIVRLGEAKANILLAQSQVNLLLGLNNHNGRDQLQQIVTSLRSNSTVVLSQTTQVQSSILDLKNSTSDKFEQLTTMQNMLSERLDILGVALGPMVKVAVSNAVREVYPDLEETRKYGNLDSSPSSLADRANSTCRQQIWPTTSTGHQLPSTKTKAARQIRYERTVSLWFATITLQSRSTITREILSSKQNERGVHETTSTRIRLNIRPHSWILRKGVLAFLERQYLGSMSLSADMQLRVYSIVSFFSPIAEACRSGDFATAYSLFQSGQASVFDIVEKRNESLLDHTWRWLKGSMQFIFYETAVEPKVVRDGLLETFKFLTTHGLDPGDPAQPNKSECQMSRVQQIFECAIADPDSCTSYVVEIIRVIIINSRQNPFEAQSRYQGPLIKLACEMRSELAAWIKSQEQRYLQGYFEEDHTFPIETGDKSGKSISGPLFAFCIKSLVGDPDAICLRAILRFKVTSYDLPSICQRSLINSRTLTKDVGGCWDRAVKARVVACLEAGMDWIDDVCLETVANDWITLVDFFASHGSLHILETAWLELGNDLASFYANFEGEIVCAIVRDLDALRPPRAWRQAKVLDRTQEIYDHSSSIFLDQAYRKFFPDDEEEIEKIGYGFDLDKFSLRMWGYLEDDFESSVDGCGEFDSETEATERLPVVNGLTEEFWD</sequence>
<accession>A0A2J6S4W2</accession>
<dbReference type="EMBL" id="KZ613940">
    <property type="protein sequence ID" value="PMD45797.1"/>
    <property type="molecule type" value="Genomic_DNA"/>
</dbReference>
<evidence type="ECO:0008006" key="3">
    <source>
        <dbReference type="Google" id="ProtNLM"/>
    </source>
</evidence>
<dbReference type="AlphaFoldDB" id="A0A2J6S4W2"/>
<gene>
    <name evidence="1" type="ORF">L207DRAFT_617603</name>
</gene>
<name>A0A2J6S4W2_HYAVF</name>
<evidence type="ECO:0000313" key="2">
    <source>
        <dbReference type="Proteomes" id="UP000235786"/>
    </source>
</evidence>
<keyword evidence="2" id="KW-1185">Reference proteome</keyword>
<protein>
    <recommendedName>
        <fullName evidence="3">Fungal N-terminal domain-containing protein</fullName>
    </recommendedName>
</protein>